<keyword evidence="1" id="KW-0472">Membrane</keyword>
<feature type="transmembrane region" description="Helical" evidence="1">
    <location>
        <begin position="157"/>
        <end position="175"/>
    </location>
</feature>
<feature type="transmembrane region" description="Helical" evidence="1">
    <location>
        <begin position="102"/>
        <end position="121"/>
    </location>
</feature>
<accession>A0A2P2CBR9</accession>
<organism evidence="2">
    <name type="scientific">metagenome</name>
    <dbReference type="NCBI Taxonomy" id="256318"/>
    <lineage>
        <taxon>unclassified sequences</taxon>
        <taxon>metagenomes</taxon>
    </lineage>
</organism>
<feature type="transmembrane region" description="Helical" evidence="1">
    <location>
        <begin position="127"/>
        <end position="145"/>
    </location>
</feature>
<feature type="transmembrane region" description="Helical" evidence="1">
    <location>
        <begin position="181"/>
        <end position="201"/>
    </location>
</feature>
<keyword evidence="1" id="KW-1133">Transmembrane helix</keyword>
<evidence type="ECO:0000256" key="1">
    <source>
        <dbReference type="SAM" id="Phobius"/>
    </source>
</evidence>
<gene>
    <name evidence="2" type="ORF">NOCA1170226</name>
</gene>
<proteinExistence type="predicted"/>
<keyword evidence="1" id="KW-0812">Transmembrane</keyword>
<dbReference type="AlphaFoldDB" id="A0A2P2CBR9"/>
<dbReference type="EMBL" id="CZKB01000009">
    <property type="protein sequence ID" value="CUR59416.1"/>
    <property type="molecule type" value="Genomic_DNA"/>
</dbReference>
<dbReference type="PROSITE" id="PS51257">
    <property type="entry name" value="PROKAR_LIPOPROTEIN"/>
    <property type="match status" value="1"/>
</dbReference>
<evidence type="ECO:0000313" key="2">
    <source>
        <dbReference type="EMBL" id="CUR59416.1"/>
    </source>
</evidence>
<reference evidence="2" key="1">
    <citation type="submission" date="2015-08" db="EMBL/GenBank/DDBJ databases">
        <authorList>
            <person name="Babu N.S."/>
            <person name="Beckwith C.J."/>
            <person name="Beseler K.G."/>
            <person name="Brison A."/>
            <person name="Carone J.V."/>
            <person name="Caskin T.P."/>
            <person name="Diamond M."/>
            <person name="Durham M.E."/>
            <person name="Foxe J.M."/>
            <person name="Go M."/>
            <person name="Henderson B.A."/>
            <person name="Jones I.B."/>
            <person name="McGettigan J.A."/>
            <person name="Micheletti S.J."/>
            <person name="Nasrallah M.E."/>
            <person name="Ortiz D."/>
            <person name="Piller C.R."/>
            <person name="Privatt S.R."/>
            <person name="Schneider S.L."/>
            <person name="Sharp S."/>
            <person name="Smith T.C."/>
            <person name="Stanton J.D."/>
            <person name="Ullery H.E."/>
            <person name="Wilson R.J."/>
            <person name="Serrano M.G."/>
            <person name="Buck G."/>
            <person name="Lee V."/>
            <person name="Wang Y."/>
            <person name="Carvalho R."/>
            <person name="Voegtly L."/>
            <person name="Shi R."/>
            <person name="Duckworth R."/>
            <person name="Johnson A."/>
            <person name="Loviza R."/>
            <person name="Walstead R."/>
            <person name="Shah Z."/>
            <person name="Kiflezghi M."/>
            <person name="Wade K."/>
            <person name="Ball S.L."/>
            <person name="Bradley K.W."/>
            <person name="Asai D.J."/>
            <person name="Bowman C.A."/>
            <person name="Russell D.A."/>
            <person name="Pope W.H."/>
            <person name="Jacobs-Sera D."/>
            <person name="Hendrix R.W."/>
            <person name="Hatfull G.F."/>
        </authorList>
    </citation>
    <scope>NUCLEOTIDE SEQUENCE</scope>
</reference>
<protein>
    <submittedName>
        <fullName evidence="2">Uncharacterized protein</fullName>
    </submittedName>
</protein>
<feature type="transmembrane region" description="Helical" evidence="1">
    <location>
        <begin position="75"/>
        <end position="95"/>
    </location>
</feature>
<sequence>MRRQARSTAPDGWGTMMDLAPTLALLAGALGVACTVPYVRDTLRGTTHPHRGSWLIWSVLEVVALEAQRADGARWSLLPLLTQALGTCLVLGLSVRLGSGRLTPVDLALIALAGVGVAGWLAVDVPMIATGCVIVADLVAVLMMMPKTWRDPHSETLSTFVLAAVAGVLTTGAVGSLSMSLLAYPVYFAIVNGAVAGAIAHRRRALRRERRPALAPAGSQGVSDQYDLAMELVGRQIRSRGSAAPARTQPTP</sequence>
<name>A0A2P2CBR9_9ZZZZ</name>